<organism evidence="1 2">
    <name type="scientific">Nocardia vermiculata</name>
    <dbReference type="NCBI Taxonomy" id="257274"/>
    <lineage>
        <taxon>Bacteria</taxon>
        <taxon>Bacillati</taxon>
        <taxon>Actinomycetota</taxon>
        <taxon>Actinomycetes</taxon>
        <taxon>Mycobacteriales</taxon>
        <taxon>Nocardiaceae</taxon>
        <taxon>Nocardia</taxon>
    </lineage>
</organism>
<dbReference type="CDD" id="cd00090">
    <property type="entry name" value="HTH_ARSR"/>
    <property type="match status" value="1"/>
</dbReference>
<dbReference type="InterPro" id="IPR036390">
    <property type="entry name" value="WH_DNA-bd_sf"/>
</dbReference>
<gene>
    <name evidence="1" type="ORF">HGA08_14335</name>
</gene>
<name>A0A846Y417_9NOCA</name>
<dbReference type="Proteomes" id="UP000565711">
    <property type="component" value="Unassembled WGS sequence"/>
</dbReference>
<protein>
    <submittedName>
        <fullName evidence="1">Helix-turn-helix domain-containing protein</fullName>
    </submittedName>
</protein>
<reference evidence="1 2" key="1">
    <citation type="submission" date="2020-04" db="EMBL/GenBank/DDBJ databases">
        <title>MicrobeNet Type strains.</title>
        <authorList>
            <person name="Nicholson A.C."/>
        </authorList>
    </citation>
    <scope>NUCLEOTIDE SEQUENCE [LARGE SCALE GENOMIC DNA]</scope>
    <source>
        <strain evidence="1 2">JCM 12354</strain>
    </source>
</reference>
<dbReference type="Gene3D" id="6.10.140.2180">
    <property type="match status" value="1"/>
</dbReference>
<keyword evidence="2" id="KW-1185">Reference proteome</keyword>
<dbReference type="EMBL" id="JAAXOP010000007">
    <property type="protein sequence ID" value="NKY51399.1"/>
    <property type="molecule type" value="Genomic_DNA"/>
</dbReference>
<dbReference type="Gene3D" id="1.10.10.10">
    <property type="entry name" value="Winged helix-like DNA-binding domain superfamily/Winged helix DNA-binding domain"/>
    <property type="match status" value="1"/>
</dbReference>
<dbReference type="SUPFAM" id="SSF46785">
    <property type="entry name" value="Winged helix' DNA-binding domain"/>
    <property type="match status" value="1"/>
</dbReference>
<dbReference type="InterPro" id="IPR036388">
    <property type="entry name" value="WH-like_DNA-bd_sf"/>
</dbReference>
<comment type="caution">
    <text evidence="1">The sequence shown here is derived from an EMBL/GenBank/DDBJ whole genome shotgun (WGS) entry which is preliminary data.</text>
</comment>
<proteinExistence type="predicted"/>
<dbReference type="AlphaFoldDB" id="A0A846Y417"/>
<sequence>MAPPRPSLAELLHQPVRWRIVQALIGRNLTTSELAERLPDVAATTLYRHVGVLVKAGVLEVVAQRRIRGTVERTYALGSAASDDGSDGIDHDQLRTIFTVFVAGLAGDLDRYLARDEIAPEHDGIALRQSALWLSDAEFGEFINELGQLLSRFAANEPNEERIRRIVSTVLMPDG</sequence>
<dbReference type="Pfam" id="PF12840">
    <property type="entry name" value="HTH_20"/>
    <property type="match status" value="1"/>
</dbReference>
<evidence type="ECO:0000313" key="2">
    <source>
        <dbReference type="Proteomes" id="UP000565711"/>
    </source>
</evidence>
<dbReference type="InterPro" id="IPR011991">
    <property type="entry name" value="ArsR-like_HTH"/>
</dbReference>
<evidence type="ECO:0000313" key="1">
    <source>
        <dbReference type="EMBL" id="NKY51399.1"/>
    </source>
</evidence>
<accession>A0A846Y417</accession>